<dbReference type="Pfam" id="PF00271">
    <property type="entry name" value="Helicase_C"/>
    <property type="match status" value="1"/>
</dbReference>
<evidence type="ECO:0000256" key="3">
    <source>
        <dbReference type="ARBA" id="ARBA00022801"/>
    </source>
</evidence>
<feature type="compositionally biased region" description="Gly residues" evidence="9">
    <location>
        <begin position="601"/>
        <end position="613"/>
    </location>
</feature>
<dbReference type="GO" id="GO:0016787">
    <property type="term" value="F:hydrolase activity"/>
    <property type="evidence" value="ECO:0007669"/>
    <property type="project" value="UniProtKB-KW"/>
</dbReference>
<dbReference type="InterPro" id="IPR011545">
    <property type="entry name" value="DEAD/DEAH_box_helicase_dom"/>
</dbReference>
<evidence type="ECO:0000259" key="10">
    <source>
        <dbReference type="PROSITE" id="PS51192"/>
    </source>
</evidence>
<dbReference type="PANTHER" id="PTHR47958">
    <property type="entry name" value="ATP-DEPENDENT RNA HELICASE DBP3"/>
    <property type="match status" value="1"/>
</dbReference>
<dbReference type="AlphaFoldDB" id="A0AAJ0BKI6"/>
<dbReference type="InterPro" id="IPR014001">
    <property type="entry name" value="Helicase_ATP-bd"/>
</dbReference>
<dbReference type="Proteomes" id="UP001239445">
    <property type="component" value="Unassembled WGS sequence"/>
</dbReference>
<evidence type="ECO:0000259" key="11">
    <source>
        <dbReference type="PROSITE" id="PS51194"/>
    </source>
</evidence>
<keyword evidence="4 8" id="KW-0347">Helicase</keyword>
<dbReference type="PROSITE" id="PS00039">
    <property type="entry name" value="DEAD_ATP_HELICASE"/>
    <property type="match status" value="1"/>
</dbReference>
<dbReference type="PROSITE" id="PS51192">
    <property type="entry name" value="HELICASE_ATP_BIND_1"/>
    <property type="match status" value="1"/>
</dbReference>
<feature type="compositionally biased region" description="Low complexity" evidence="9">
    <location>
        <begin position="60"/>
        <end position="78"/>
    </location>
</feature>
<evidence type="ECO:0000313" key="13">
    <source>
        <dbReference type="EMBL" id="KAK1758542.1"/>
    </source>
</evidence>
<dbReference type="FunFam" id="3.40.50.300:FF:000008">
    <property type="entry name" value="ATP-dependent RNA helicase RhlB"/>
    <property type="match status" value="1"/>
</dbReference>
<dbReference type="InterPro" id="IPR027417">
    <property type="entry name" value="P-loop_NTPase"/>
</dbReference>
<dbReference type="Gene3D" id="3.40.50.300">
    <property type="entry name" value="P-loop containing nucleotide triphosphate hydrolases"/>
    <property type="match status" value="2"/>
</dbReference>
<feature type="domain" description="Helicase ATP-binding" evidence="10">
    <location>
        <begin position="202"/>
        <end position="401"/>
    </location>
</feature>
<gene>
    <name evidence="13" type="ORF">QBC47DRAFT_458651</name>
</gene>
<comment type="catalytic activity">
    <reaction evidence="6">
        <text>ATP + H2O = ADP + phosphate + H(+)</text>
        <dbReference type="Rhea" id="RHEA:13065"/>
        <dbReference type="ChEBI" id="CHEBI:15377"/>
        <dbReference type="ChEBI" id="CHEBI:15378"/>
        <dbReference type="ChEBI" id="CHEBI:30616"/>
        <dbReference type="ChEBI" id="CHEBI:43474"/>
        <dbReference type="ChEBI" id="CHEBI:456216"/>
        <dbReference type="EC" id="3.6.4.13"/>
    </reaction>
</comment>
<evidence type="ECO:0000259" key="12">
    <source>
        <dbReference type="PROSITE" id="PS51195"/>
    </source>
</evidence>
<evidence type="ECO:0000256" key="1">
    <source>
        <dbReference type="ARBA" id="ARBA00012552"/>
    </source>
</evidence>
<feature type="domain" description="Helicase C-terminal" evidence="11">
    <location>
        <begin position="429"/>
        <end position="577"/>
    </location>
</feature>
<evidence type="ECO:0000256" key="7">
    <source>
        <dbReference type="PROSITE-ProRule" id="PRU00552"/>
    </source>
</evidence>
<feature type="region of interest" description="Disordered" evidence="9">
    <location>
        <begin position="593"/>
        <end position="678"/>
    </location>
</feature>
<dbReference type="Pfam" id="PF00270">
    <property type="entry name" value="DEAD"/>
    <property type="match status" value="1"/>
</dbReference>
<name>A0AAJ0BKI6_9PEZI</name>
<dbReference type="SUPFAM" id="SSF52540">
    <property type="entry name" value="P-loop containing nucleoside triphosphate hydrolases"/>
    <property type="match status" value="1"/>
</dbReference>
<keyword evidence="3 8" id="KW-0378">Hydrolase</keyword>
<comment type="similarity">
    <text evidence="8">Belongs to the DEAD box helicase family.</text>
</comment>
<proteinExistence type="inferred from homology"/>
<evidence type="ECO:0000256" key="2">
    <source>
        <dbReference type="ARBA" id="ARBA00022741"/>
    </source>
</evidence>
<keyword evidence="14" id="KW-1185">Reference proteome</keyword>
<dbReference type="InterPro" id="IPR000629">
    <property type="entry name" value="RNA-helicase_DEAD-box_CS"/>
</dbReference>
<keyword evidence="2 8" id="KW-0547">Nucleotide-binding</keyword>
<accession>A0AAJ0BKI6</accession>
<feature type="compositionally biased region" description="Low complexity" evidence="9">
    <location>
        <begin position="29"/>
        <end position="49"/>
    </location>
</feature>
<feature type="compositionally biased region" description="Low complexity" evidence="9">
    <location>
        <begin position="669"/>
        <end position="678"/>
    </location>
</feature>
<dbReference type="InterPro" id="IPR001650">
    <property type="entry name" value="Helicase_C-like"/>
</dbReference>
<feature type="compositionally biased region" description="Low complexity" evidence="9">
    <location>
        <begin position="651"/>
        <end position="661"/>
    </location>
</feature>
<evidence type="ECO:0000256" key="4">
    <source>
        <dbReference type="ARBA" id="ARBA00022806"/>
    </source>
</evidence>
<dbReference type="GO" id="GO:0003724">
    <property type="term" value="F:RNA helicase activity"/>
    <property type="evidence" value="ECO:0007669"/>
    <property type="project" value="UniProtKB-EC"/>
</dbReference>
<evidence type="ECO:0000256" key="5">
    <source>
        <dbReference type="ARBA" id="ARBA00022840"/>
    </source>
</evidence>
<sequence>MSTFGEWGPPPSTGAGAQEDAWGVPVSNGGAADAWGAPAAANASTADDAWGTNDLAEALPTDTNPDATANNADAKAPTESAPVVQVVPEAHEGWTQPRPYDYTNAPNEWASNAMVYEWDGEMGDVGPEHPDLEVMLFGAKNEKAPSHGLDFSKIAEIAVYQEGPVRINPIMTFDAAGLHPVMLRNIELSRYQVPTPIQKYCIPTIKQGKDLIAIAQTGSGKTAAYLIPIIDKLMGKARKLCAPRPNPATYRVGIDPPCRAEPLVVVVCPSRELAVQIFNEARKFCYRSMLRPCVAYGGGPVRDQIDQLQKGCDILIASPGRLIDFIERPDVLTLKRLMYMVVDEADEMLHADWEEEFKKIMTGGGSTEQEDGQVKYMFFSATFPKQIRDLAKTYLMENHVRIRVGRAGSTHENIKQNVIMVDPGLKKKALFDLLNSLPPTRTIIFTNSKRSADDLDDFLYNKGIPCTSIHADRTQKEREASMRAFRSGDSPVLIATGVAGRGIDVRNVMHVINYDLPSIEYGGIEEYTHRIGRTGRIGHRGLATSFFTDKDEGMASVLTRTLLETNQTIPDFLEAYVPEGPARENLKFEADSDFEEDTGGDDGTGGGWGGAGGESAPNNDGWGAAAKDEGESQANNNGWGEAVKDEGESQANNNGWGAPAEAGGGWGASGSAPTVPGW</sequence>
<evidence type="ECO:0000256" key="9">
    <source>
        <dbReference type="SAM" id="MobiDB-lite"/>
    </source>
</evidence>
<dbReference type="PROSITE" id="PS51194">
    <property type="entry name" value="HELICASE_CTER"/>
    <property type="match status" value="1"/>
</dbReference>
<organism evidence="13 14">
    <name type="scientific">Echria macrotheca</name>
    <dbReference type="NCBI Taxonomy" id="438768"/>
    <lineage>
        <taxon>Eukaryota</taxon>
        <taxon>Fungi</taxon>
        <taxon>Dikarya</taxon>
        <taxon>Ascomycota</taxon>
        <taxon>Pezizomycotina</taxon>
        <taxon>Sordariomycetes</taxon>
        <taxon>Sordariomycetidae</taxon>
        <taxon>Sordariales</taxon>
        <taxon>Schizotheciaceae</taxon>
        <taxon>Echria</taxon>
    </lineage>
</organism>
<comment type="caution">
    <text evidence="13">The sequence shown here is derived from an EMBL/GenBank/DDBJ whole genome shotgun (WGS) entry which is preliminary data.</text>
</comment>
<evidence type="ECO:0000256" key="6">
    <source>
        <dbReference type="ARBA" id="ARBA00047984"/>
    </source>
</evidence>
<dbReference type="EC" id="3.6.4.13" evidence="1"/>
<dbReference type="EMBL" id="MU839829">
    <property type="protein sequence ID" value="KAK1758542.1"/>
    <property type="molecule type" value="Genomic_DNA"/>
</dbReference>
<reference evidence="13" key="1">
    <citation type="submission" date="2023-06" db="EMBL/GenBank/DDBJ databases">
        <title>Genome-scale phylogeny and comparative genomics of the fungal order Sordariales.</title>
        <authorList>
            <consortium name="Lawrence Berkeley National Laboratory"/>
            <person name="Hensen N."/>
            <person name="Bonometti L."/>
            <person name="Westerberg I."/>
            <person name="Brannstrom I.O."/>
            <person name="Guillou S."/>
            <person name="Cros-Aarteil S."/>
            <person name="Calhoun S."/>
            <person name="Haridas S."/>
            <person name="Kuo A."/>
            <person name="Mondo S."/>
            <person name="Pangilinan J."/>
            <person name="Riley R."/>
            <person name="Labutti K."/>
            <person name="Andreopoulos B."/>
            <person name="Lipzen A."/>
            <person name="Chen C."/>
            <person name="Yanf M."/>
            <person name="Daum C."/>
            <person name="Ng V."/>
            <person name="Clum A."/>
            <person name="Steindorff A."/>
            <person name="Ohm R."/>
            <person name="Martin F."/>
            <person name="Silar P."/>
            <person name="Natvig D."/>
            <person name="Lalanne C."/>
            <person name="Gautier V."/>
            <person name="Ament-Velasquez S.L."/>
            <person name="Kruys A."/>
            <person name="Hutchinson M.I."/>
            <person name="Powell A.J."/>
            <person name="Barry K."/>
            <person name="Miller A.N."/>
            <person name="Grigoriev I.V."/>
            <person name="Debuchy R."/>
            <person name="Gladieux P."/>
            <person name="Thoren M.H."/>
            <person name="Johannesson H."/>
        </authorList>
    </citation>
    <scope>NUCLEOTIDE SEQUENCE</scope>
    <source>
        <strain evidence="13">PSN4</strain>
    </source>
</reference>
<feature type="short sequence motif" description="Q motif" evidence="7">
    <location>
        <begin position="171"/>
        <end position="199"/>
    </location>
</feature>
<dbReference type="SMART" id="SM00487">
    <property type="entry name" value="DEXDc"/>
    <property type="match status" value="1"/>
</dbReference>
<dbReference type="InterPro" id="IPR014014">
    <property type="entry name" value="RNA_helicase_DEAD_Q_motif"/>
</dbReference>
<evidence type="ECO:0000256" key="8">
    <source>
        <dbReference type="RuleBase" id="RU000492"/>
    </source>
</evidence>
<keyword evidence="5 8" id="KW-0067">ATP-binding</keyword>
<dbReference type="GO" id="GO:0005524">
    <property type="term" value="F:ATP binding"/>
    <property type="evidence" value="ECO:0007669"/>
    <property type="project" value="UniProtKB-KW"/>
</dbReference>
<protein>
    <recommendedName>
        <fullName evidence="1">RNA helicase</fullName>
        <ecNumber evidence="1">3.6.4.13</ecNumber>
    </recommendedName>
</protein>
<dbReference type="GO" id="GO:0003676">
    <property type="term" value="F:nucleic acid binding"/>
    <property type="evidence" value="ECO:0007669"/>
    <property type="project" value="InterPro"/>
</dbReference>
<evidence type="ECO:0000313" key="14">
    <source>
        <dbReference type="Proteomes" id="UP001239445"/>
    </source>
</evidence>
<dbReference type="SMART" id="SM00490">
    <property type="entry name" value="HELICc"/>
    <property type="match status" value="1"/>
</dbReference>
<feature type="region of interest" description="Disordered" evidence="9">
    <location>
        <begin position="1"/>
        <end position="81"/>
    </location>
</feature>
<dbReference type="PROSITE" id="PS51195">
    <property type="entry name" value="Q_MOTIF"/>
    <property type="match status" value="1"/>
</dbReference>
<feature type="domain" description="DEAD-box RNA helicase Q" evidence="12">
    <location>
        <begin position="171"/>
        <end position="199"/>
    </location>
</feature>
<dbReference type="CDD" id="cd18787">
    <property type="entry name" value="SF2_C_DEAD"/>
    <property type="match status" value="1"/>
</dbReference>